<dbReference type="CDD" id="cd01887">
    <property type="entry name" value="IF2_eIF5B"/>
    <property type="match status" value="1"/>
</dbReference>
<dbReference type="GO" id="GO:0003924">
    <property type="term" value="F:GTPase activity"/>
    <property type="evidence" value="ECO:0007669"/>
    <property type="project" value="InterPro"/>
</dbReference>
<dbReference type="Pfam" id="PF00009">
    <property type="entry name" value="GTP_EFTU"/>
    <property type="match status" value="1"/>
</dbReference>
<dbReference type="Proteomes" id="UP000034601">
    <property type="component" value="Unassembled WGS sequence"/>
</dbReference>
<feature type="domain" description="Tr-type G" evidence="12">
    <location>
        <begin position="5"/>
        <end position="178"/>
    </location>
</feature>
<dbReference type="GO" id="GO:0005737">
    <property type="term" value="C:cytoplasm"/>
    <property type="evidence" value="ECO:0007669"/>
    <property type="project" value="UniProtKB-SubCell"/>
</dbReference>
<evidence type="ECO:0000259" key="12">
    <source>
        <dbReference type="PROSITE" id="PS51722"/>
    </source>
</evidence>
<dbReference type="EMBL" id="LCAB01000006">
    <property type="protein sequence ID" value="KKR83361.1"/>
    <property type="molecule type" value="Genomic_DNA"/>
</dbReference>
<evidence type="ECO:0000313" key="13">
    <source>
        <dbReference type="EMBL" id="KKR83361.1"/>
    </source>
</evidence>
<evidence type="ECO:0000313" key="14">
    <source>
        <dbReference type="Proteomes" id="UP000034601"/>
    </source>
</evidence>
<evidence type="ECO:0000256" key="8">
    <source>
        <dbReference type="ARBA" id="ARBA00023134"/>
    </source>
</evidence>
<dbReference type="CDD" id="cd03692">
    <property type="entry name" value="mtIF2_IVc"/>
    <property type="match status" value="1"/>
</dbReference>
<evidence type="ECO:0000256" key="3">
    <source>
        <dbReference type="ARBA" id="ARBA00020675"/>
    </source>
</evidence>
<keyword evidence="6" id="KW-0547">Nucleotide-binding</keyword>
<evidence type="ECO:0000256" key="1">
    <source>
        <dbReference type="ARBA" id="ARBA00004496"/>
    </source>
</evidence>
<dbReference type="InterPro" id="IPR015760">
    <property type="entry name" value="TIF_IF2"/>
</dbReference>
<dbReference type="PATRIC" id="fig|1618424.3.peg.394"/>
<accession>A0A0G0U7X6</accession>
<evidence type="ECO:0000256" key="7">
    <source>
        <dbReference type="ARBA" id="ARBA00022917"/>
    </source>
</evidence>
<reference evidence="13 14" key="1">
    <citation type="journal article" date="2015" name="Nature">
        <title>rRNA introns, odd ribosomes, and small enigmatic genomes across a large radiation of phyla.</title>
        <authorList>
            <person name="Brown C.T."/>
            <person name="Hug L.A."/>
            <person name="Thomas B.C."/>
            <person name="Sharon I."/>
            <person name="Castelle C.J."/>
            <person name="Singh A."/>
            <person name="Wilkins M.J."/>
            <person name="Williams K.H."/>
            <person name="Banfield J.F."/>
        </authorList>
    </citation>
    <scope>NUCLEOTIDE SEQUENCE [LARGE SCALE GENOMIC DNA]</scope>
</reference>
<evidence type="ECO:0000256" key="6">
    <source>
        <dbReference type="ARBA" id="ARBA00022741"/>
    </source>
</evidence>
<dbReference type="AlphaFoldDB" id="A0A0G0U7X6"/>
<dbReference type="InterPro" id="IPR000178">
    <property type="entry name" value="TF_IF2_bacterial-like"/>
</dbReference>
<dbReference type="GO" id="GO:0003743">
    <property type="term" value="F:translation initiation factor activity"/>
    <property type="evidence" value="ECO:0007669"/>
    <property type="project" value="UniProtKB-UniRule"/>
</dbReference>
<dbReference type="NCBIfam" id="TIGR00231">
    <property type="entry name" value="small_GTP"/>
    <property type="match status" value="1"/>
</dbReference>
<dbReference type="Pfam" id="PF03144">
    <property type="entry name" value="GTP_EFTU_D2"/>
    <property type="match status" value="1"/>
</dbReference>
<dbReference type="PANTHER" id="PTHR43381">
    <property type="entry name" value="TRANSLATION INITIATION FACTOR IF-2-RELATED"/>
    <property type="match status" value="1"/>
</dbReference>
<evidence type="ECO:0000256" key="5">
    <source>
        <dbReference type="ARBA" id="ARBA00022540"/>
    </source>
</evidence>
<dbReference type="InterPro" id="IPR004161">
    <property type="entry name" value="EFTu-like_2"/>
</dbReference>
<dbReference type="InterPro" id="IPR009000">
    <property type="entry name" value="Transl_B-barrel_sf"/>
</dbReference>
<protein>
    <recommendedName>
        <fullName evidence="3 9">Translation initiation factor IF-2</fullName>
    </recommendedName>
</protein>
<dbReference type="InterPro" id="IPR005225">
    <property type="entry name" value="Small_GTP-bd"/>
</dbReference>
<proteinExistence type="inferred from homology"/>
<dbReference type="Gene3D" id="2.40.30.10">
    <property type="entry name" value="Translation factors"/>
    <property type="match status" value="2"/>
</dbReference>
<keyword evidence="7 10" id="KW-0648">Protein biosynthesis</keyword>
<dbReference type="Pfam" id="PF11987">
    <property type="entry name" value="IF-2"/>
    <property type="match status" value="1"/>
</dbReference>
<dbReference type="InterPro" id="IPR036925">
    <property type="entry name" value="TIF_IF2_dom3_sf"/>
</dbReference>
<evidence type="ECO:0000256" key="10">
    <source>
        <dbReference type="RuleBase" id="RU000644"/>
    </source>
</evidence>
<dbReference type="Pfam" id="PF22042">
    <property type="entry name" value="EF-G_D2"/>
    <property type="match status" value="1"/>
</dbReference>
<dbReference type="InterPro" id="IPR000795">
    <property type="entry name" value="T_Tr_GTP-bd_dom"/>
</dbReference>
<dbReference type="FunFam" id="3.40.50.300:FF:000019">
    <property type="entry name" value="Translation initiation factor IF-2"/>
    <property type="match status" value="1"/>
</dbReference>
<evidence type="ECO:0000256" key="4">
    <source>
        <dbReference type="ARBA" id="ARBA00022490"/>
    </source>
</evidence>
<organism evidence="13 14">
    <name type="scientific">Candidatus Daviesbacteria bacterium GW2011_GWA2_40_9</name>
    <dbReference type="NCBI Taxonomy" id="1618424"/>
    <lineage>
        <taxon>Bacteria</taxon>
        <taxon>Candidatus Daviesiibacteriota</taxon>
    </lineage>
</organism>
<comment type="caution">
    <text evidence="13">The sequence shown here is derived from an EMBL/GenBank/DDBJ whole genome shotgun (WGS) entry which is preliminary data.</text>
</comment>
<evidence type="ECO:0000256" key="9">
    <source>
        <dbReference type="NCBIfam" id="TIGR00487"/>
    </source>
</evidence>
<dbReference type="PANTHER" id="PTHR43381:SF5">
    <property type="entry name" value="TR-TYPE G DOMAIN-CONTAINING PROTEIN"/>
    <property type="match status" value="1"/>
</dbReference>
<comment type="function">
    <text evidence="10">One of the essential components for the initiation of protein synthesis. Protects formylmethionyl-tRNA from spontaneous hydrolysis and promotes its binding to the 30S ribosomal subunits. Also involved in the hydrolysis of GTP during the formation of the 70S ribosomal complex.</text>
</comment>
<sequence length="483" mass="52140">MTEITRPPVVTILGHVDHGKTTLLDFIRKTSVVLKEHGGITQAIGAYQAQADGKPITFIDTPGHAAFEKMRSRGVRLADIAVLMVAVDDGVMPQTVEAITHIQSANIPMIVAVNKIDLPGVNVQVQLEKIKRQLSDQKVLVEEYGGDVPIVPISAKTGQGVEDLLETINLLAEIHELKGDPEISAVGVIIESRLDKFRGPLATVLVRDGSLQKGDNIKAGETAGKVRGMFDWAGKAVDLAGPSMPVEVLGFVQVPAVGVRLGEDIKKAEETIKQASFLDKLRQSETQVLAVVIRADNQGSLEAIEDVVGKLNEGQQHLKVISSGTGDIIDSDVELAATARAIVLGFNVKVASSAHNIAETNHVLIRTYTIIYELMEELQEVVEGVLQPTATEEIFGRAQIIAQFPYGKGERIAGCQVLEGTISKGPKVRVLRDGQVVEEGKIKSLKKVKEEVSKVEKGQECGMIFDGIPQFQVGDLVESYRPI</sequence>
<dbReference type="InterPro" id="IPR023115">
    <property type="entry name" value="TIF_IF2_dom3"/>
</dbReference>
<dbReference type="InterPro" id="IPR053905">
    <property type="entry name" value="EF-G-like_DII"/>
</dbReference>
<dbReference type="Gene3D" id="3.40.50.300">
    <property type="entry name" value="P-loop containing nucleotide triphosphate hydrolases"/>
    <property type="match status" value="1"/>
</dbReference>
<dbReference type="SUPFAM" id="SSF50447">
    <property type="entry name" value="Translation proteins"/>
    <property type="match status" value="2"/>
</dbReference>
<dbReference type="GO" id="GO:0005525">
    <property type="term" value="F:GTP binding"/>
    <property type="evidence" value="ECO:0007669"/>
    <property type="project" value="UniProtKB-KW"/>
</dbReference>
<comment type="subcellular location">
    <subcellularLocation>
        <location evidence="1 11">Cytoplasm</location>
    </subcellularLocation>
</comment>
<comment type="similarity">
    <text evidence="2 10">Belongs to the TRAFAC class translation factor GTPase superfamily. Classic translation factor GTPase family. IF-2 subfamily.</text>
</comment>
<dbReference type="Gene3D" id="3.40.50.10050">
    <property type="entry name" value="Translation initiation factor IF- 2, domain 3"/>
    <property type="match status" value="1"/>
</dbReference>
<dbReference type="NCBIfam" id="TIGR00487">
    <property type="entry name" value="IF-2"/>
    <property type="match status" value="1"/>
</dbReference>
<dbReference type="InterPro" id="IPR027417">
    <property type="entry name" value="P-loop_NTPase"/>
</dbReference>
<evidence type="ECO:0000256" key="2">
    <source>
        <dbReference type="ARBA" id="ARBA00007733"/>
    </source>
</evidence>
<dbReference type="PROSITE" id="PS51722">
    <property type="entry name" value="G_TR_2"/>
    <property type="match status" value="1"/>
</dbReference>
<keyword evidence="4" id="KW-0963">Cytoplasm</keyword>
<name>A0A0G0U7X6_9BACT</name>
<dbReference type="PROSITE" id="PS01176">
    <property type="entry name" value="IF2"/>
    <property type="match status" value="1"/>
</dbReference>
<dbReference type="SUPFAM" id="SSF52156">
    <property type="entry name" value="Initiation factor IF2/eIF5b, domain 3"/>
    <property type="match status" value="1"/>
</dbReference>
<gene>
    <name evidence="13" type="ORF">UU29_C0006G0050</name>
</gene>
<keyword evidence="5 10" id="KW-0396">Initiation factor</keyword>
<keyword evidence="8" id="KW-0342">GTP-binding</keyword>
<dbReference type="FunFam" id="3.40.50.10050:FF:000001">
    <property type="entry name" value="Translation initiation factor IF-2"/>
    <property type="match status" value="1"/>
</dbReference>
<evidence type="ECO:0000256" key="11">
    <source>
        <dbReference type="RuleBase" id="RU000645"/>
    </source>
</evidence>
<dbReference type="SUPFAM" id="SSF52540">
    <property type="entry name" value="P-loop containing nucleoside triphosphate hydrolases"/>
    <property type="match status" value="1"/>
</dbReference>
<dbReference type="FunFam" id="2.40.30.10:FF:000008">
    <property type="entry name" value="Translation initiation factor IF-2"/>
    <property type="match status" value="1"/>
</dbReference>